<evidence type="ECO:0000256" key="1">
    <source>
        <dbReference type="ARBA" id="ARBA00005350"/>
    </source>
</evidence>
<feature type="region of interest" description="Disordered" evidence="3">
    <location>
        <begin position="1"/>
        <end position="32"/>
    </location>
</feature>
<keyword evidence="2" id="KW-0106">Calcium</keyword>
<dbReference type="InterPro" id="IPR005552">
    <property type="entry name" value="Scramblase"/>
</dbReference>
<proteinExistence type="inferred from homology"/>
<evidence type="ECO:0000256" key="3">
    <source>
        <dbReference type="SAM" id="MobiDB-lite"/>
    </source>
</evidence>
<dbReference type="Pfam" id="PF03803">
    <property type="entry name" value="Scramblase"/>
    <property type="match status" value="1"/>
</dbReference>
<reference evidence="4" key="1">
    <citation type="submission" date="2022-11" db="UniProtKB">
        <authorList>
            <consortium name="EnsemblMetazoa"/>
        </authorList>
    </citation>
    <scope>IDENTIFICATION</scope>
</reference>
<comment type="similarity">
    <text evidence="1 2">Belongs to the phospholipid scramblase family.</text>
</comment>
<dbReference type="Proteomes" id="UP000887568">
    <property type="component" value="Unplaced"/>
</dbReference>
<dbReference type="PANTHER" id="PTHR23248:SF63">
    <property type="entry name" value="PHOSPHOLIPID SCRAMBLASE"/>
    <property type="match status" value="1"/>
</dbReference>
<dbReference type="RefSeq" id="XP_038076164.1">
    <property type="nucleotide sequence ID" value="XM_038220236.1"/>
</dbReference>
<evidence type="ECO:0000313" key="5">
    <source>
        <dbReference type="Proteomes" id="UP000887568"/>
    </source>
</evidence>
<dbReference type="PANTHER" id="PTHR23248">
    <property type="entry name" value="PHOSPHOLIPID SCRAMBLASE-RELATED"/>
    <property type="match status" value="1"/>
</dbReference>
<dbReference type="GO" id="GO:0017128">
    <property type="term" value="F:phospholipid scramblase activity"/>
    <property type="evidence" value="ECO:0007669"/>
    <property type="project" value="InterPro"/>
</dbReference>
<dbReference type="InterPro" id="IPR025659">
    <property type="entry name" value="Tubby-like_C"/>
</dbReference>
<keyword evidence="5" id="KW-1185">Reference proteome</keyword>
<accession>A0A914BJ81</accession>
<keyword evidence="2" id="KW-0449">Lipoprotein</keyword>
<dbReference type="OrthoDB" id="191150at2759"/>
<evidence type="ECO:0000313" key="4">
    <source>
        <dbReference type="EnsemblMetazoa" id="XP_038076164.1"/>
    </source>
</evidence>
<comment type="cofactor">
    <cofactor evidence="2">
        <name>Ca(2+)</name>
        <dbReference type="ChEBI" id="CHEBI:29108"/>
    </cofactor>
</comment>
<dbReference type="SUPFAM" id="SSF54518">
    <property type="entry name" value="Tubby C-terminal domain-like"/>
    <property type="match status" value="1"/>
</dbReference>
<feature type="compositionally biased region" description="Pro residues" evidence="3">
    <location>
        <begin position="10"/>
        <end position="21"/>
    </location>
</feature>
<dbReference type="AlphaFoldDB" id="A0A914BJ81"/>
<name>A0A914BJ81_PATMI</name>
<dbReference type="GeneID" id="119744355"/>
<evidence type="ECO:0000256" key="2">
    <source>
        <dbReference type="RuleBase" id="RU363116"/>
    </source>
</evidence>
<dbReference type="OMA" id="WCANADC"/>
<sequence length="299" mass="33335">MASEKYGVPPTGPAPGAPPPMAAGAPQGYVSPQQPQVQMGAMQPGYAGQQPGVSAQPGQIQWMPHPQAMPGCPPGLEYLTQIDQLLVHQQVELFEMLTDYETENRYQVKNSVGQQIYFAHEESGCCERQCCAGKRGFLMHVTDNMNQEVLRLNREFKFCGGCCWCANADCAAADIAVEAPVGNVIGYVRQSQSWWYPNFTIMNVAKETVLKLRGPFWFCQNVCCTDDIDFKIMDPELTTELGKVSKQWGGIFKEAYTKADNFAITFPMDLNVDMKACLLGAVFLVDFMYFEQPKNNNRH</sequence>
<dbReference type="GO" id="GO:0005886">
    <property type="term" value="C:plasma membrane"/>
    <property type="evidence" value="ECO:0007669"/>
    <property type="project" value="TreeGrafter"/>
</dbReference>
<dbReference type="EnsemblMetazoa" id="XM_038220236.1">
    <property type="protein sequence ID" value="XP_038076164.1"/>
    <property type="gene ID" value="LOC119744355"/>
</dbReference>
<comment type="function">
    <text evidence="2">May mediate accelerated ATP-independent bidirectional transbilayer migration of phospholipids upon binding calcium ions that results in a loss of phospholipid asymmetry in the plasma membrane.</text>
</comment>
<protein>
    <recommendedName>
        <fullName evidence="2">Phospholipid scramblase</fullName>
    </recommendedName>
</protein>
<organism evidence="4 5">
    <name type="scientific">Patiria miniata</name>
    <name type="common">Bat star</name>
    <name type="synonym">Asterina miniata</name>
    <dbReference type="NCBI Taxonomy" id="46514"/>
    <lineage>
        <taxon>Eukaryota</taxon>
        <taxon>Metazoa</taxon>
        <taxon>Echinodermata</taxon>
        <taxon>Eleutherozoa</taxon>
        <taxon>Asterozoa</taxon>
        <taxon>Asteroidea</taxon>
        <taxon>Valvatacea</taxon>
        <taxon>Valvatida</taxon>
        <taxon>Asterinidae</taxon>
        <taxon>Patiria</taxon>
    </lineage>
</organism>
<keyword evidence="2" id="KW-0564">Palmitate</keyword>